<comment type="similarity">
    <text evidence="1">Belongs to the arginase family.</text>
</comment>
<dbReference type="GO" id="GO:0046872">
    <property type="term" value="F:metal ion binding"/>
    <property type="evidence" value="ECO:0007669"/>
    <property type="project" value="InterPro"/>
</dbReference>
<evidence type="ECO:0000313" key="4">
    <source>
        <dbReference type="Proteomes" id="UP000663856"/>
    </source>
</evidence>
<evidence type="ECO:0000313" key="5">
    <source>
        <dbReference type="Proteomes" id="UP000663866"/>
    </source>
</evidence>
<keyword evidence="5" id="KW-1185">Reference proteome</keyword>
<evidence type="ECO:0000313" key="3">
    <source>
        <dbReference type="EMBL" id="CAF3734091.1"/>
    </source>
</evidence>
<dbReference type="Gene3D" id="3.40.800.10">
    <property type="entry name" value="Ureohydrolase domain"/>
    <property type="match status" value="1"/>
</dbReference>
<name>A0A816XLU4_9BILA</name>
<dbReference type="Proteomes" id="UP000663866">
    <property type="component" value="Unassembled WGS sequence"/>
</dbReference>
<organism evidence="2 4">
    <name type="scientific">Rotaria magnacalcarata</name>
    <dbReference type="NCBI Taxonomy" id="392030"/>
    <lineage>
        <taxon>Eukaryota</taxon>
        <taxon>Metazoa</taxon>
        <taxon>Spiralia</taxon>
        <taxon>Gnathifera</taxon>
        <taxon>Rotifera</taxon>
        <taxon>Eurotatoria</taxon>
        <taxon>Bdelloidea</taxon>
        <taxon>Philodinida</taxon>
        <taxon>Philodinidae</taxon>
        <taxon>Rotaria</taxon>
    </lineage>
</organism>
<dbReference type="Pfam" id="PF00491">
    <property type="entry name" value="Arginase"/>
    <property type="match status" value="1"/>
</dbReference>
<dbReference type="EMBL" id="CAJNRF010013361">
    <property type="protein sequence ID" value="CAF2147805.1"/>
    <property type="molecule type" value="Genomic_DNA"/>
</dbReference>
<dbReference type="InterPro" id="IPR023696">
    <property type="entry name" value="Ureohydrolase_dom_sf"/>
</dbReference>
<dbReference type="InterPro" id="IPR006035">
    <property type="entry name" value="Ureohydrolase"/>
</dbReference>
<feature type="non-terminal residue" evidence="2">
    <location>
        <position position="1"/>
    </location>
</feature>
<dbReference type="PROSITE" id="PS51409">
    <property type="entry name" value="ARGINASE_2"/>
    <property type="match status" value="1"/>
</dbReference>
<dbReference type="EMBL" id="CAJOBG010000007">
    <property type="protein sequence ID" value="CAF3734091.1"/>
    <property type="molecule type" value="Genomic_DNA"/>
</dbReference>
<sequence length="94" mass="10444">VRRNNGRVGAKHGPDSFRQILQRTGTVVNAEYDDLCLRKYLTIPDRGNINADLTLEEAHQQFETRIQQLISNEKIPFVVGGGNDQSPKALDPAG</sequence>
<evidence type="ECO:0000256" key="1">
    <source>
        <dbReference type="PROSITE-ProRule" id="PRU00742"/>
    </source>
</evidence>
<reference evidence="2" key="1">
    <citation type="submission" date="2021-02" db="EMBL/GenBank/DDBJ databases">
        <authorList>
            <person name="Nowell W R."/>
        </authorList>
    </citation>
    <scope>NUCLEOTIDE SEQUENCE</scope>
</reference>
<gene>
    <name evidence="3" type="ORF">OVN521_LOCUS163</name>
    <name evidence="2" type="ORF">WKI299_LOCUS29655</name>
</gene>
<accession>A0A816XLU4</accession>
<evidence type="ECO:0000313" key="2">
    <source>
        <dbReference type="EMBL" id="CAF2147805.1"/>
    </source>
</evidence>
<dbReference type="SUPFAM" id="SSF52768">
    <property type="entry name" value="Arginase/deacetylase"/>
    <property type="match status" value="1"/>
</dbReference>
<comment type="caution">
    <text evidence="2">The sequence shown here is derived from an EMBL/GenBank/DDBJ whole genome shotgun (WGS) entry which is preliminary data.</text>
</comment>
<dbReference type="Proteomes" id="UP000663856">
    <property type="component" value="Unassembled WGS sequence"/>
</dbReference>
<protein>
    <submittedName>
        <fullName evidence="2">Uncharacterized protein</fullName>
    </submittedName>
</protein>
<dbReference type="AlphaFoldDB" id="A0A816XLU4"/>
<proteinExistence type="inferred from homology"/>